<dbReference type="KEGG" id="kcm:ABWK59_30555"/>
<dbReference type="Gene3D" id="1.10.1660.10">
    <property type="match status" value="1"/>
</dbReference>
<sequence length="76" mass="8143">MLPESPPVLTVSEVAKALRVSKPTVYRWVKDGELEAIRHGKQWSRGQAGRGGAIRIPVAVVAAKLQAIQDLIADAA</sequence>
<dbReference type="RefSeq" id="WP_354643885.1">
    <property type="nucleotide sequence ID" value="NZ_CP159872.1"/>
</dbReference>
<name>A0AAU8K4H0_9ACTN</name>
<evidence type="ECO:0000313" key="2">
    <source>
        <dbReference type="EMBL" id="XCM82950.1"/>
    </source>
</evidence>
<organism evidence="2">
    <name type="scientific">Kitasatospora camelliae</name>
    <dbReference type="NCBI Taxonomy" id="3156397"/>
    <lineage>
        <taxon>Bacteria</taxon>
        <taxon>Bacillati</taxon>
        <taxon>Actinomycetota</taxon>
        <taxon>Actinomycetes</taxon>
        <taxon>Kitasatosporales</taxon>
        <taxon>Streptomycetaceae</taxon>
        <taxon>Kitasatospora</taxon>
    </lineage>
</organism>
<dbReference type="InterPro" id="IPR010093">
    <property type="entry name" value="SinI_DNA-bd"/>
</dbReference>
<reference evidence="2" key="1">
    <citation type="submission" date="2024-06" db="EMBL/GenBank/DDBJ databases">
        <title>The genome sequences of Kitasatospora sp. strain HUAS MG31.</title>
        <authorList>
            <person name="Mo P."/>
        </authorList>
    </citation>
    <scope>NUCLEOTIDE SEQUENCE</scope>
    <source>
        <strain evidence="2">HUAS MG31</strain>
    </source>
</reference>
<protein>
    <submittedName>
        <fullName evidence="2">Helix-turn-helix domain-containing protein</fullName>
    </submittedName>
</protein>
<evidence type="ECO:0000259" key="1">
    <source>
        <dbReference type="Pfam" id="PF12728"/>
    </source>
</evidence>
<dbReference type="NCBIfam" id="TIGR01764">
    <property type="entry name" value="excise"/>
    <property type="match status" value="1"/>
</dbReference>
<proteinExistence type="predicted"/>
<gene>
    <name evidence="2" type="ORF">ABWK59_30555</name>
</gene>
<accession>A0AAU8K4H0</accession>
<dbReference type="EMBL" id="CP159872">
    <property type="protein sequence ID" value="XCM82950.1"/>
    <property type="molecule type" value="Genomic_DNA"/>
</dbReference>
<dbReference type="SUPFAM" id="SSF46955">
    <property type="entry name" value="Putative DNA-binding domain"/>
    <property type="match status" value="1"/>
</dbReference>
<dbReference type="GO" id="GO:0003677">
    <property type="term" value="F:DNA binding"/>
    <property type="evidence" value="ECO:0007669"/>
    <property type="project" value="InterPro"/>
</dbReference>
<dbReference type="InterPro" id="IPR009061">
    <property type="entry name" value="DNA-bd_dom_put_sf"/>
</dbReference>
<dbReference type="InterPro" id="IPR041657">
    <property type="entry name" value="HTH_17"/>
</dbReference>
<feature type="domain" description="Helix-turn-helix" evidence="1">
    <location>
        <begin position="8"/>
        <end position="43"/>
    </location>
</feature>
<dbReference type="Pfam" id="PF12728">
    <property type="entry name" value="HTH_17"/>
    <property type="match status" value="1"/>
</dbReference>
<dbReference type="AlphaFoldDB" id="A0AAU8K4H0"/>